<evidence type="ECO:0000313" key="2">
    <source>
        <dbReference type="EMBL" id="KAK0641360.1"/>
    </source>
</evidence>
<gene>
    <name evidence="2" type="ORF">B0T16DRAFT_393654</name>
</gene>
<feature type="region of interest" description="Disordered" evidence="1">
    <location>
        <begin position="299"/>
        <end position="329"/>
    </location>
</feature>
<feature type="compositionally biased region" description="Polar residues" evidence="1">
    <location>
        <begin position="300"/>
        <end position="310"/>
    </location>
</feature>
<feature type="region of interest" description="Disordered" evidence="1">
    <location>
        <begin position="1"/>
        <end position="23"/>
    </location>
</feature>
<comment type="caution">
    <text evidence="2">The sequence shown here is derived from an EMBL/GenBank/DDBJ whole genome shotgun (WGS) entry which is preliminary data.</text>
</comment>
<protein>
    <submittedName>
        <fullName evidence="2">Uncharacterized protein</fullName>
    </submittedName>
</protein>
<dbReference type="AlphaFoldDB" id="A0AA40CK39"/>
<evidence type="ECO:0000256" key="1">
    <source>
        <dbReference type="SAM" id="MobiDB-lite"/>
    </source>
</evidence>
<name>A0AA40CK39_9PEZI</name>
<accession>A0AA40CK39</accession>
<evidence type="ECO:0000313" key="3">
    <source>
        <dbReference type="Proteomes" id="UP001174936"/>
    </source>
</evidence>
<dbReference type="Proteomes" id="UP001174936">
    <property type="component" value="Unassembled WGS sequence"/>
</dbReference>
<keyword evidence="3" id="KW-1185">Reference proteome</keyword>
<dbReference type="EMBL" id="JAULSV010000006">
    <property type="protein sequence ID" value="KAK0641360.1"/>
    <property type="molecule type" value="Genomic_DNA"/>
</dbReference>
<reference evidence="2" key="1">
    <citation type="submission" date="2023-06" db="EMBL/GenBank/DDBJ databases">
        <title>Genome-scale phylogeny and comparative genomics of the fungal order Sordariales.</title>
        <authorList>
            <consortium name="Lawrence Berkeley National Laboratory"/>
            <person name="Hensen N."/>
            <person name="Bonometti L."/>
            <person name="Westerberg I."/>
            <person name="Brannstrom I.O."/>
            <person name="Guillou S."/>
            <person name="Cros-Aarteil S."/>
            <person name="Calhoun S."/>
            <person name="Haridas S."/>
            <person name="Kuo A."/>
            <person name="Mondo S."/>
            <person name="Pangilinan J."/>
            <person name="Riley R."/>
            <person name="Labutti K."/>
            <person name="Andreopoulos B."/>
            <person name="Lipzen A."/>
            <person name="Chen C."/>
            <person name="Yanf M."/>
            <person name="Daum C."/>
            <person name="Ng V."/>
            <person name="Clum A."/>
            <person name="Steindorff A."/>
            <person name="Ohm R."/>
            <person name="Martin F."/>
            <person name="Silar P."/>
            <person name="Natvig D."/>
            <person name="Lalanne C."/>
            <person name="Gautier V."/>
            <person name="Ament-Velasquez S.L."/>
            <person name="Kruys A."/>
            <person name="Hutchinson M.I."/>
            <person name="Powell A.J."/>
            <person name="Barry K."/>
            <person name="Miller A.N."/>
            <person name="Grigoriev I.V."/>
            <person name="Debuchy R."/>
            <person name="Gladieux P."/>
            <person name="Thoren M.H."/>
            <person name="Johannesson H."/>
        </authorList>
    </citation>
    <scope>NUCLEOTIDE SEQUENCE</scope>
    <source>
        <strain evidence="2">SMH2532-1</strain>
    </source>
</reference>
<organism evidence="2 3">
    <name type="scientific">Cercophora newfieldiana</name>
    <dbReference type="NCBI Taxonomy" id="92897"/>
    <lineage>
        <taxon>Eukaryota</taxon>
        <taxon>Fungi</taxon>
        <taxon>Dikarya</taxon>
        <taxon>Ascomycota</taxon>
        <taxon>Pezizomycotina</taxon>
        <taxon>Sordariomycetes</taxon>
        <taxon>Sordariomycetidae</taxon>
        <taxon>Sordariales</taxon>
        <taxon>Lasiosphaeriaceae</taxon>
        <taxon>Cercophora</taxon>
    </lineage>
</organism>
<sequence length="329" mass="38316">MRNKEAAESALEAERQRTEEVETELQEKSLEALDLQKRWKQAARELNTIRSQDQGFYTVTDDHLIKLAGGLRFSIQNFSIQYFEGTTSECESSGEVSETEYFANIIESMKTFWVDVFSEERHSTIQAFLWRVLVDKVFDNFRWLGEISHQMRAVHEMLRPKWQRDASYSEHRDCDAERKFQVWRASTSVLLIDSVLSSTENGEVTDELLTELHRFLQPLSTAHDTHGFDQELQHIYDDAINLDKEICRQVARIEWQFPCNEQVLDFDPQCMVLQKGQEQLPTAEEVRLVIAPRMVKRGKSTGQGFETENQLLPMEVSLQPSPDQGYLRD</sequence>
<proteinExistence type="predicted"/>